<dbReference type="Gene3D" id="2.60.40.10">
    <property type="entry name" value="Immunoglobulins"/>
    <property type="match status" value="1"/>
</dbReference>
<dbReference type="PhylomeDB" id="Q5JGD8"/>
<evidence type="ECO:0000256" key="1">
    <source>
        <dbReference type="SAM" id="MobiDB-lite"/>
    </source>
</evidence>
<dbReference type="RefSeq" id="WP_011250127.1">
    <property type="nucleotide sequence ID" value="NC_006624.1"/>
</dbReference>
<feature type="region of interest" description="Disordered" evidence="1">
    <location>
        <begin position="388"/>
        <end position="428"/>
    </location>
</feature>
<protein>
    <submittedName>
        <fullName evidence="2">Hypothetical membrane protein, conserved</fullName>
    </submittedName>
</protein>
<dbReference type="PATRIC" id="fig|69014.16.peg.1151"/>
<dbReference type="eggNOG" id="arCOG05791">
    <property type="taxonomic scope" value="Archaea"/>
</dbReference>
<dbReference type="HOGENOM" id="CLU_529600_0_0_2"/>
<dbReference type="STRING" id="69014.TK1176"/>
<dbReference type="KEGG" id="tko:TK1176"/>
<dbReference type="AlphaFoldDB" id="Q5JGD8"/>
<reference evidence="2 3" key="1">
    <citation type="journal article" date="2005" name="Genome Res.">
        <title>Complete genome sequence of the hyperthermophilic archaeon Thermococcus kodakaraensis KOD1 and comparison with Pyrococcus genomes.</title>
        <authorList>
            <person name="Fukui T."/>
            <person name="Atomi H."/>
            <person name="Kanai T."/>
            <person name="Matsumi R."/>
            <person name="Fujiwara S."/>
            <person name="Imanaka T."/>
        </authorList>
    </citation>
    <scope>NUCLEOTIDE SEQUENCE [LARGE SCALE GENOMIC DNA]</scope>
    <source>
        <strain evidence="3">ATCC BAA-918 / JCM 12380 / KOD1</strain>
    </source>
</reference>
<keyword evidence="3" id="KW-1185">Reference proteome</keyword>
<sequence length="526" mass="57681">MRKKPVLGLLILLVILMGIKPVSSEGNVGGISLSITVLNNEFTALPGDTLVIPFSIKNTGNTTITNMTVYITGPTTGFQYSGKAIRIPLLPNDTYNDTLILKVLNQEPGQYLLRIIARVGDQYFEAPVIVTVKALIDYDLTITAQDRYIYGRSVEIYLTLTSKSNTVISGRIGYYLVGNRTIINQTTITYVKPDSPWEKKLEFKTLPLGNYTVVLWANMSGVYKEVSKNFEVYRRALNYSISFEHGAIRIFVYDRSGRGVPDITVTVNGVELKTDPNGAVTYSVSTPGVYRVTLNLDGKIVSKELVVKSLHISSIQEGERLIVQVTDGKKEVPNVTVTVEGPKGKDFGITNSTGFALFNLSKVGYGTLIVKAESASYLPAETIITTVSPPSPTKTSTTTPKTSNTMTTIPTTTTTQYPPTSSEPSKKSGISTETALILVISGILLAATSYFALAMPTVHEETLDRYYFVKVRAPRLRPLKDYKLERPVKAVEVRVTKGKATLNDDGITWELDLEPGEEAYLQAILG</sequence>
<proteinExistence type="predicted"/>
<evidence type="ECO:0000313" key="2">
    <source>
        <dbReference type="EMBL" id="BAD85365.1"/>
    </source>
</evidence>
<dbReference type="OrthoDB" id="86225at2157"/>
<dbReference type="InParanoid" id="Q5JGD8"/>
<dbReference type="Proteomes" id="UP000000536">
    <property type="component" value="Chromosome"/>
</dbReference>
<dbReference type="InterPro" id="IPR013783">
    <property type="entry name" value="Ig-like_fold"/>
</dbReference>
<gene>
    <name evidence="2" type="ordered locus">TK1176</name>
</gene>
<evidence type="ECO:0000313" key="3">
    <source>
        <dbReference type="Proteomes" id="UP000000536"/>
    </source>
</evidence>
<name>Q5JGD8_THEKO</name>
<accession>Q5JGD8</accession>
<dbReference type="GeneID" id="78447691"/>
<organism evidence="2 3">
    <name type="scientific">Thermococcus kodakarensis (strain ATCC BAA-918 / JCM 12380 / KOD1)</name>
    <name type="common">Pyrococcus kodakaraensis (strain KOD1)</name>
    <dbReference type="NCBI Taxonomy" id="69014"/>
    <lineage>
        <taxon>Archaea</taxon>
        <taxon>Methanobacteriati</taxon>
        <taxon>Methanobacteriota</taxon>
        <taxon>Thermococci</taxon>
        <taxon>Thermococcales</taxon>
        <taxon>Thermococcaceae</taxon>
        <taxon>Thermococcus</taxon>
    </lineage>
</organism>
<feature type="compositionally biased region" description="Low complexity" evidence="1">
    <location>
        <begin position="388"/>
        <end position="423"/>
    </location>
</feature>
<dbReference type="EMBL" id="AP006878">
    <property type="protein sequence ID" value="BAD85365.1"/>
    <property type="molecule type" value="Genomic_DNA"/>
</dbReference>
<dbReference type="EnsemblBacteria" id="BAD85365">
    <property type="protein sequence ID" value="BAD85365"/>
    <property type="gene ID" value="TK1176"/>
</dbReference>